<gene>
    <name evidence="12" type="ORF">GBAR_LOCUS1968</name>
</gene>
<dbReference type="GO" id="GO:0004066">
    <property type="term" value="F:asparagine synthase (glutamine-hydrolyzing) activity"/>
    <property type="evidence" value="ECO:0007669"/>
    <property type="project" value="UniProtKB-EC"/>
</dbReference>
<evidence type="ECO:0000256" key="1">
    <source>
        <dbReference type="ARBA" id="ARBA00005187"/>
    </source>
</evidence>
<dbReference type="NCBIfam" id="TIGR01536">
    <property type="entry name" value="asn_synth_AEB"/>
    <property type="match status" value="1"/>
</dbReference>
<keyword evidence="7" id="KW-0067">ATP-binding</keyword>
<dbReference type="Gene3D" id="3.40.50.620">
    <property type="entry name" value="HUPs"/>
    <property type="match status" value="2"/>
</dbReference>
<dbReference type="GO" id="GO:0005829">
    <property type="term" value="C:cytosol"/>
    <property type="evidence" value="ECO:0007669"/>
    <property type="project" value="TreeGrafter"/>
</dbReference>
<dbReference type="GO" id="GO:0006529">
    <property type="term" value="P:asparagine biosynthetic process"/>
    <property type="evidence" value="ECO:0007669"/>
    <property type="project" value="UniProtKB-KW"/>
</dbReference>
<comment type="pathway">
    <text evidence="1">Amino-acid biosynthesis; L-asparagine biosynthesis; L-asparagine from L-aspartate (L-Gln route): step 1/1.</text>
</comment>
<evidence type="ECO:0000256" key="9">
    <source>
        <dbReference type="ARBA" id="ARBA00030234"/>
    </source>
</evidence>
<evidence type="ECO:0000259" key="11">
    <source>
        <dbReference type="PROSITE" id="PS51278"/>
    </source>
</evidence>
<dbReference type="Pfam" id="PF00733">
    <property type="entry name" value="Asn_synthase"/>
    <property type="match status" value="2"/>
</dbReference>
<dbReference type="FunFam" id="3.40.50.620:FF:000263">
    <property type="entry name" value="Asparagine synthetase"/>
    <property type="match status" value="1"/>
</dbReference>
<dbReference type="InterPro" id="IPR029055">
    <property type="entry name" value="Ntn_hydrolases_N"/>
</dbReference>
<keyword evidence="13" id="KW-1185">Reference proteome</keyword>
<dbReference type="InterPro" id="IPR006426">
    <property type="entry name" value="Asn_synth_AEB"/>
</dbReference>
<reference evidence="12" key="1">
    <citation type="submission" date="2023-03" db="EMBL/GenBank/DDBJ databases">
        <authorList>
            <person name="Steffen K."/>
            <person name="Cardenas P."/>
        </authorList>
    </citation>
    <scope>NUCLEOTIDE SEQUENCE</scope>
</reference>
<dbReference type="SUPFAM" id="SSF56235">
    <property type="entry name" value="N-terminal nucleophile aminohydrolases (Ntn hydrolases)"/>
    <property type="match status" value="2"/>
</dbReference>
<evidence type="ECO:0000256" key="10">
    <source>
        <dbReference type="ARBA" id="ARBA00048741"/>
    </source>
</evidence>
<evidence type="ECO:0000256" key="7">
    <source>
        <dbReference type="ARBA" id="ARBA00022840"/>
    </source>
</evidence>
<dbReference type="GO" id="GO:0005524">
    <property type="term" value="F:ATP binding"/>
    <property type="evidence" value="ECO:0007669"/>
    <property type="project" value="UniProtKB-KW"/>
</dbReference>
<evidence type="ECO:0000256" key="8">
    <source>
        <dbReference type="ARBA" id="ARBA00022888"/>
    </source>
</evidence>
<evidence type="ECO:0000256" key="6">
    <source>
        <dbReference type="ARBA" id="ARBA00022741"/>
    </source>
</evidence>
<dbReference type="AlphaFoldDB" id="A0AA35W3Z3"/>
<organism evidence="12 13">
    <name type="scientific">Geodia barretti</name>
    <name type="common">Barrett's horny sponge</name>
    <dbReference type="NCBI Taxonomy" id="519541"/>
    <lineage>
        <taxon>Eukaryota</taxon>
        <taxon>Metazoa</taxon>
        <taxon>Porifera</taxon>
        <taxon>Demospongiae</taxon>
        <taxon>Heteroscleromorpha</taxon>
        <taxon>Tetractinellida</taxon>
        <taxon>Astrophorina</taxon>
        <taxon>Geodiidae</taxon>
        <taxon>Geodia</taxon>
    </lineage>
</organism>
<dbReference type="Pfam" id="PF13537">
    <property type="entry name" value="GATase_7"/>
    <property type="match status" value="2"/>
</dbReference>
<dbReference type="Proteomes" id="UP001174909">
    <property type="component" value="Unassembled WGS sequence"/>
</dbReference>
<evidence type="ECO:0000256" key="5">
    <source>
        <dbReference type="ARBA" id="ARBA00022605"/>
    </source>
</evidence>
<dbReference type="SUPFAM" id="SSF52402">
    <property type="entry name" value="Adenine nucleotide alpha hydrolases-like"/>
    <property type="match status" value="2"/>
</dbReference>
<evidence type="ECO:0000256" key="4">
    <source>
        <dbReference type="ARBA" id="ARBA00022598"/>
    </source>
</evidence>
<dbReference type="EMBL" id="CASHTH010000280">
    <property type="protein sequence ID" value="CAI7996817.1"/>
    <property type="molecule type" value="Genomic_DNA"/>
</dbReference>
<evidence type="ECO:0000256" key="2">
    <source>
        <dbReference type="ARBA" id="ARBA00012737"/>
    </source>
</evidence>
<comment type="catalytic activity">
    <reaction evidence="10">
        <text>L-aspartate + L-glutamine + ATP + H2O = L-asparagine + L-glutamate + AMP + diphosphate + H(+)</text>
        <dbReference type="Rhea" id="RHEA:12228"/>
        <dbReference type="ChEBI" id="CHEBI:15377"/>
        <dbReference type="ChEBI" id="CHEBI:15378"/>
        <dbReference type="ChEBI" id="CHEBI:29985"/>
        <dbReference type="ChEBI" id="CHEBI:29991"/>
        <dbReference type="ChEBI" id="CHEBI:30616"/>
        <dbReference type="ChEBI" id="CHEBI:33019"/>
        <dbReference type="ChEBI" id="CHEBI:58048"/>
        <dbReference type="ChEBI" id="CHEBI:58359"/>
        <dbReference type="ChEBI" id="CHEBI:456215"/>
        <dbReference type="EC" id="6.3.5.4"/>
    </reaction>
</comment>
<dbReference type="InterPro" id="IPR014729">
    <property type="entry name" value="Rossmann-like_a/b/a_fold"/>
</dbReference>
<accession>A0AA35W3Z3</accession>
<proteinExistence type="predicted"/>
<feature type="domain" description="Glutamine amidotransferase type-2" evidence="11">
    <location>
        <begin position="1"/>
        <end position="145"/>
    </location>
</feature>
<dbReference type="CDD" id="cd01991">
    <property type="entry name" value="Asn_synthase_B_C"/>
    <property type="match status" value="1"/>
</dbReference>
<comment type="caution">
    <text evidence="12">The sequence shown here is derived from an EMBL/GenBank/DDBJ whole genome shotgun (WGS) entry which is preliminary data.</text>
</comment>
<dbReference type="EC" id="6.3.5.4" evidence="2"/>
<keyword evidence="4" id="KW-0436">Ligase</keyword>
<dbReference type="InterPro" id="IPR050795">
    <property type="entry name" value="Asn_Synthetase"/>
</dbReference>
<evidence type="ECO:0000313" key="12">
    <source>
        <dbReference type="EMBL" id="CAI7996817.1"/>
    </source>
</evidence>
<dbReference type="Gene3D" id="3.60.20.10">
    <property type="entry name" value="Glutamine Phosphoribosylpyrophosphate, subunit 1, domain 1"/>
    <property type="match status" value="2"/>
</dbReference>
<evidence type="ECO:0000256" key="3">
    <source>
        <dbReference type="ARBA" id="ARBA00021389"/>
    </source>
</evidence>
<protein>
    <recommendedName>
        <fullName evidence="3">Asparagine synthetase [glutamine-hydrolyzing]</fullName>
        <ecNumber evidence="2">6.3.5.4</ecNumber>
    </recommendedName>
    <alternativeName>
        <fullName evidence="9">Glutamine-dependent asparagine synthetase</fullName>
    </alternativeName>
</protein>
<dbReference type="PANTHER" id="PTHR11772">
    <property type="entry name" value="ASPARAGINE SYNTHETASE"/>
    <property type="match status" value="1"/>
</dbReference>
<feature type="domain" description="Glutamine amidotransferase type-2" evidence="11">
    <location>
        <begin position="462"/>
        <end position="674"/>
    </location>
</feature>
<keyword evidence="8" id="KW-0061">Asparagine biosynthesis</keyword>
<keyword evidence="6" id="KW-0547">Nucleotide-binding</keyword>
<dbReference type="PROSITE" id="PS51278">
    <property type="entry name" value="GATASE_TYPE_2"/>
    <property type="match status" value="2"/>
</dbReference>
<evidence type="ECO:0000313" key="13">
    <source>
        <dbReference type="Proteomes" id="UP001174909"/>
    </source>
</evidence>
<keyword evidence="5" id="KW-0028">Amino-acid biosynthesis</keyword>
<dbReference type="InterPro" id="IPR017932">
    <property type="entry name" value="GATase_2_dom"/>
</dbReference>
<dbReference type="PANTHER" id="PTHR11772:SF23">
    <property type="entry name" value="ASPARAGINE SYNTHETASE [GLUTAMINE-HYDROLYZING]"/>
    <property type="match status" value="1"/>
</dbReference>
<name>A0AA35W3Z3_GEOBA</name>
<dbReference type="InterPro" id="IPR001962">
    <property type="entry name" value="Asn_synthase"/>
</dbReference>
<sequence>MAFHRLEINDLTGGMQPMRLKRYPHITLICNGEIYNAFALRDAHGFEFESRCDVEVIVHLYEKFGAEETARMLDGIFAFALVDTKRRLLHLGRDVFGVLPMFTFSSEGVLGLCSEVKGLQSAAINSKDADISPFPPGHVRTYELGMQGQTSLVSERRFVSIGGSDPVREKGMTLSSDVQANVRKLLKEAVRKRLMTERPIGCLLSGGLDSSLVAALVVESIRETSNDCIHKNYPVQTFCIGMEGSPDVEHARMVAQHLNTEHHEIFFTPEEGFQAIRDVIYTLEIYDILTLRCAVGMYLVAKYIKENTNTTVLFSGEGADELCQGYIYFHKAPTPEEADRDSRRILQELYLYDNVRADRSVAAHGLELRVPFLDKFFTSYYLSLSPEERHPRESIEKYLLRKSFSDRGILPDAILWRPKEISDIMLSEAGKRFKGVVPATKETYYYRQVFEELTSRLGNKMCGIWALFGVSDESVLHTAVGECFKVARRGPDATRIETVKDLPHSVLAFHRLEINDSAGGMQPMRLKRYPHITLICNGEIYNAFALRDAHGFEFESRCDVEVIVHLYEKFGAEETARMLDGIFAFALGQTSLVSERRFVSIGGSDPVREKGMTLSSDVQANVRKLLKEAVRKRLMTERRIGCLLSGGLDSSLVAALVVESIRETRNGFVHKGCP</sequence>